<dbReference type="EMBL" id="FOQU01000001">
    <property type="protein sequence ID" value="SFH86206.1"/>
    <property type="molecule type" value="Genomic_DNA"/>
</dbReference>
<feature type="transmembrane region" description="Helical" evidence="6">
    <location>
        <begin position="146"/>
        <end position="168"/>
    </location>
</feature>
<feature type="transmembrane region" description="Helical" evidence="6">
    <location>
        <begin position="180"/>
        <end position="201"/>
    </location>
</feature>
<evidence type="ECO:0000256" key="5">
    <source>
        <dbReference type="ARBA" id="ARBA00023136"/>
    </source>
</evidence>
<evidence type="ECO:0000313" key="8">
    <source>
        <dbReference type="Proteomes" id="UP000199548"/>
    </source>
</evidence>
<dbReference type="AlphaFoldDB" id="A0A1I3DHS4"/>
<dbReference type="Proteomes" id="UP000199548">
    <property type="component" value="Unassembled WGS sequence"/>
</dbReference>
<dbReference type="OrthoDB" id="9804822at2"/>
<dbReference type="RefSeq" id="WP_091006639.1">
    <property type="nucleotide sequence ID" value="NZ_CP041743.1"/>
</dbReference>
<keyword evidence="3 6" id="KW-0812">Transmembrane</keyword>
<dbReference type="PANTHER" id="PTHR30086">
    <property type="entry name" value="ARGININE EXPORTER PROTEIN ARGO"/>
    <property type="match status" value="1"/>
</dbReference>
<evidence type="ECO:0000313" key="7">
    <source>
        <dbReference type="EMBL" id="SFH86206.1"/>
    </source>
</evidence>
<name>A0A1I3DHS4_9BURK</name>
<gene>
    <name evidence="7" type="ORF">SAMN05192543_101313</name>
</gene>
<dbReference type="STRING" id="420953.SAMN05192543_101313"/>
<feature type="transmembrane region" description="Helical" evidence="6">
    <location>
        <begin position="74"/>
        <end position="92"/>
    </location>
</feature>
<dbReference type="PANTHER" id="PTHR30086:SF20">
    <property type="entry name" value="ARGININE EXPORTER PROTEIN ARGO-RELATED"/>
    <property type="match status" value="1"/>
</dbReference>
<keyword evidence="5 6" id="KW-0472">Membrane</keyword>
<comment type="subcellular location">
    <subcellularLocation>
        <location evidence="1">Cell membrane</location>
        <topology evidence="1">Multi-pass membrane protein</topology>
    </subcellularLocation>
</comment>
<accession>A0A1I3DHS4</accession>
<protein>
    <submittedName>
        <fullName evidence="7">Threonine/homoserine/homoserine lactone efflux protein</fullName>
    </submittedName>
</protein>
<dbReference type="InterPro" id="IPR001123">
    <property type="entry name" value="LeuE-type"/>
</dbReference>
<reference evidence="7 8" key="1">
    <citation type="submission" date="2016-10" db="EMBL/GenBank/DDBJ databases">
        <authorList>
            <person name="de Groot N.N."/>
        </authorList>
    </citation>
    <scope>NUCLEOTIDE SEQUENCE [LARGE SCALE GENOMIC DNA]</scope>
    <source>
        <strain evidence="7 8">LMG 23650</strain>
    </source>
</reference>
<dbReference type="GO" id="GO:0005886">
    <property type="term" value="C:plasma membrane"/>
    <property type="evidence" value="ECO:0007669"/>
    <property type="project" value="UniProtKB-SubCell"/>
</dbReference>
<proteinExistence type="predicted"/>
<evidence type="ECO:0000256" key="2">
    <source>
        <dbReference type="ARBA" id="ARBA00022475"/>
    </source>
</evidence>
<evidence type="ECO:0000256" key="1">
    <source>
        <dbReference type="ARBA" id="ARBA00004651"/>
    </source>
</evidence>
<dbReference type="Pfam" id="PF01810">
    <property type="entry name" value="LysE"/>
    <property type="match status" value="1"/>
</dbReference>
<evidence type="ECO:0000256" key="6">
    <source>
        <dbReference type="SAM" id="Phobius"/>
    </source>
</evidence>
<sequence length="202" mass="22227">MIAWSIWVLFLGYTVPMVVSPGPGNTVLATTGGRYGVAGSLPFWVGFEIANVVLCVVYGMGLGNALHGHPEIQVALKWAGTAYLLYLAWGFFRSTVKSDDRDDTDSSRLHTKDGFLSVMLNPKIHSMILVMFSQFLDPAKSLLTQVGQFTVAFLLVCVVCHFPWIYGGQLILRRFRSARALRVQGWVFGVSMILVAGYVAFG</sequence>
<keyword evidence="8" id="KW-1185">Reference proteome</keyword>
<dbReference type="GO" id="GO:0015171">
    <property type="term" value="F:amino acid transmembrane transporter activity"/>
    <property type="evidence" value="ECO:0007669"/>
    <property type="project" value="TreeGrafter"/>
</dbReference>
<organism evidence="7 8">
    <name type="scientific">Paraburkholderia megapolitana</name>
    <dbReference type="NCBI Taxonomy" id="420953"/>
    <lineage>
        <taxon>Bacteria</taxon>
        <taxon>Pseudomonadati</taxon>
        <taxon>Pseudomonadota</taxon>
        <taxon>Betaproteobacteria</taxon>
        <taxon>Burkholderiales</taxon>
        <taxon>Burkholderiaceae</taxon>
        <taxon>Paraburkholderia</taxon>
    </lineage>
</organism>
<keyword evidence="4 6" id="KW-1133">Transmembrane helix</keyword>
<evidence type="ECO:0000256" key="4">
    <source>
        <dbReference type="ARBA" id="ARBA00022989"/>
    </source>
</evidence>
<feature type="transmembrane region" description="Helical" evidence="6">
    <location>
        <begin position="39"/>
        <end position="62"/>
    </location>
</feature>
<evidence type="ECO:0000256" key="3">
    <source>
        <dbReference type="ARBA" id="ARBA00022692"/>
    </source>
</evidence>
<keyword evidence="2" id="KW-1003">Cell membrane</keyword>